<dbReference type="InterPro" id="IPR007313">
    <property type="entry name" value="FxsA"/>
</dbReference>
<evidence type="ECO:0000313" key="3">
    <source>
        <dbReference type="EMBL" id="MBW8483450.1"/>
    </source>
</evidence>
<dbReference type="PANTHER" id="PTHR35335">
    <property type="entry name" value="UPF0716 PROTEIN FXSA"/>
    <property type="match status" value="1"/>
</dbReference>
<proteinExistence type="predicted"/>
<comment type="caution">
    <text evidence="3">The sequence shown here is derived from an EMBL/GenBank/DDBJ whole genome shotgun (WGS) entry which is preliminary data.</text>
</comment>
<keyword evidence="2" id="KW-1133">Transmembrane helix</keyword>
<keyword evidence="2" id="KW-0472">Membrane</keyword>
<feature type="region of interest" description="Disordered" evidence="1">
    <location>
        <begin position="65"/>
        <end position="92"/>
    </location>
</feature>
<dbReference type="NCBIfam" id="NF008528">
    <property type="entry name" value="PRK11463.1-2"/>
    <property type="match status" value="1"/>
</dbReference>
<gene>
    <name evidence="3" type="ORF">K1Y72_13775</name>
</gene>
<dbReference type="EMBL" id="JAIBOA010000007">
    <property type="protein sequence ID" value="MBW8483450.1"/>
    <property type="molecule type" value="Genomic_DNA"/>
</dbReference>
<dbReference type="Pfam" id="PF04186">
    <property type="entry name" value="FxsA"/>
    <property type="match status" value="1"/>
</dbReference>
<name>A0ABS7FU05_9ACTN</name>
<evidence type="ECO:0000256" key="1">
    <source>
        <dbReference type="SAM" id="MobiDB-lite"/>
    </source>
</evidence>
<keyword evidence="4" id="KW-1185">Reference proteome</keyword>
<evidence type="ECO:0000313" key="4">
    <source>
        <dbReference type="Proteomes" id="UP000774570"/>
    </source>
</evidence>
<evidence type="ECO:0000256" key="2">
    <source>
        <dbReference type="SAM" id="Phobius"/>
    </source>
</evidence>
<reference evidence="3 4" key="1">
    <citation type="submission" date="2021-07" db="EMBL/GenBank/DDBJ databases">
        <title>Actinomadura sp. PM05-2 isolated from lichen.</title>
        <authorList>
            <person name="Somphong A."/>
            <person name="Phongsopitanun W."/>
            <person name="Tanasupawat S."/>
            <person name="Peongsungnone V."/>
        </authorList>
    </citation>
    <scope>NUCLEOTIDE SEQUENCE [LARGE SCALE GENOMIC DNA]</scope>
    <source>
        <strain evidence="3 4">PM05-2</strain>
    </source>
</reference>
<accession>A0ABS7FU05</accession>
<dbReference type="RefSeq" id="WP_220166656.1">
    <property type="nucleotide sequence ID" value="NZ_JAIBOA010000007.1"/>
</dbReference>
<protein>
    <submittedName>
        <fullName evidence="3">FxsA family protein</fullName>
    </submittedName>
</protein>
<feature type="region of interest" description="Disordered" evidence="1">
    <location>
        <begin position="164"/>
        <end position="204"/>
    </location>
</feature>
<dbReference type="PANTHER" id="PTHR35335:SF1">
    <property type="entry name" value="UPF0716 PROTEIN FXSA"/>
    <property type="match status" value="1"/>
</dbReference>
<feature type="transmembrane region" description="Helical" evidence="2">
    <location>
        <begin position="97"/>
        <end position="123"/>
    </location>
</feature>
<dbReference type="Proteomes" id="UP000774570">
    <property type="component" value="Unassembled WGS sequence"/>
</dbReference>
<feature type="compositionally biased region" description="Gly residues" evidence="1">
    <location>
        <begin position="164"/>
        <end position="175"/>
    </location>
</feature>
<keyword evidence="2" id="KW-0812">Transmembrane</keyword>
<sequence>MRRVLVPALLLVPVLEIATIIWVGSLIGAGWTFLLLLAGAALGGWLVQREGRRAWGELTAALGGTAAAGAPPAAPGIEGRRGRGGRSGRNGREGLDTALVMAGALLLMMPGFLTDVAALVLLLPFTRPPMRRALGRYAARRVREAEEQLFTPLGSAPGGMPGGMPGGVPGAGFPFGGAARRPEQGQRPSGPVVQGEVLHDDDRP</sequence>
<feature type="transmembrane region" description="Helical" evidence="2">
    <location>
        <begin position="27"/>
        <end position="46"/>
    </location>
</feature>
<feature type="compositionally biased region" description="Low complexity" evidence="1">
    <location>
        <begin position="65"/>
        <end position="77"/>
    </location>
</feature>
<organism evidence="3 4">
    <name type="scientific">Actinomadura parmotrematis</name>
    <dbReference type="NCBI Taxonomy" id="2864039"/>
    <lineage>
        <taxon>Bacteria</taxon>
        <taxon>Bacillati</taxon>
        <taxon>Actinomycetota</taxon>
        <taxon>Actinomycetes</taxon>
        <taxon>Streptosporangiales</taxon>
        <taxon>Thermomonosporaceae</taxon>
        <taxon>Actinomadura</taxon>
    </lineage>
</organism>